<dbReference type="InterPro" id="IPR047697">
    <property type="entry name" value="AztD-like"/>
</dbReference>
<evidence type="ECO:0008006" key="5">
    <source>
        <dbReference type="Google" id="ProtNLM"/>
    </source>
</evidence>
<evidence type="ECO:0000256" key="1">
    <source>
        <dbReference type="SAM" id="MobiDB-lite"/>
    </source>
</evidence>
<gene>
    <name evidence="3" type="ORF">ATL41_1501</name>
</gene>
<accession>A0A2A9EER7</accession>
<sequence>MTRTNRTPWARLALGIAVPLALLGACASDPGTPAATTSTTPATVTEPATEQAAAKPRIAVTYDGGVQVLDASTLEVLADIPVDGYVRLNAAGDGRHALVSTSRGFEVLDLGTWSEAHGDHAHHFTSAPHLTGAVYPAQKPGHVVVHDGRTALFDDGTGAIVVVDSSDVAAGPDGAEGARRLATPTAHHGVAVELGDGSLVVSDGTAEERTSVRLLDAAGAEAARTDACPGVHGEAVAQGDAVLIGCEDGAVLVRDGEIAKIDSPDAYGRIGNQAGSHASTVVLGDYKSDPDAELERPTRVSLIDTQDATLTLVDLPASYTFRSLERADDGAALVLGTDGAIHVIDPEKAQVTTSVAVIDAWEEPLEWQQPRPAIRALDGSVYVTDPATRRILAVDVETGKVWREATLDVVPDEIVGVTGEAPEAHDEDHADGGRDDAGHEGHDHD</sequence>
<feature type="chain" id="PRO_5012179643" description="Pyrroloquinoline-quinone binding quinoprotein" evidence="2">
    <location>
        <begin position="28"/>
        <end position="445"/>
    </location>
</feature>
<evidence type="ECO:0000313" key="3">
    <source>
        <dbReference type="EMBL" id="PFG36762.1"/>
    </source>
</evidence>
<protein>
    <recommendedName>
        <fullName evidence="5">Pyrroloquinoline-quinone binding quinoprotein</fullName>
    </recommendedName>
</protein>
<dbReference type="PANTHER" id="PTHR47197">
    <property type="entry name" value="PROTEIN NIRF"/>
    <property type="match status" value="1"/>
</dbReference>
<dbReference type="InterPro" id="IPR011044">
    <property type="entry name" value="Quino_amine_DH_bsu"/>
</dbReference>
<dbReference type="SUPFAM" id="SSF50969">
    <property type="entry name" value="YVTN repeat-like/Quinoprotein amine dehydrogenase"/>
    <property type="match status" value="1"/>
</dbReference>
<dbReference type="RefSeq" id="WP_098457911.1">
    <property type="nucleotide sequence ID" value="NZ_PDJH01000001.1"/>
</dbReference>
<evidence type="ECO:0000256" key="2">
    <source>
        <dbReference type="SAM" id="SignalP"/>
    </source>
</evidence>
<feature type="signal peptide" evidence="2">
    <location>
        <begin position="1"/>
        <end position="27"/>
    </location>
</feature>
<dbReference type="InterPro" id="IPR051200">
    <property type="entry name" value="Host-pathogen_enzymatic-act"/>
</dbReference>
<dbReference type="PANTHER" id="PTHR47197:SF3">
    <property type="entry name" value="DIHYDRO-HEME D1 DEHYDROGENASE"/>
    <property type="match status" value="1"/>
</dbReference>
<feature type="compositionally biased region" description="Basic and acidic residues" evidence="1">
    <location>
        <begin position="422"/>
        <end position="445"/>
    </location>
</feature>
<feature type="region of interest" description="Disordered" evidence="1">
    <location>
        <begin position="419"/>
        <end position="445"/>
    </location>
</feature>
<dbReference type="AlphaFoldDB" id="A0A2A9EER7"/>
<dbReference type="NCBIfam" id="NF038015">
    <property type="entry name" value="AztD"/>
    <property type="match status" value="1"/>
</dbReference>
<dbReference type="EMBL" id="PDJH01000001">
    <property type="protein sequence ID" value="PFG36762.1"/>
    <property type="molecule type" value="Genomic_DNA"/>
</dbReference>
<dbReference type="Proteomes" id="UP000221394">
    <property type="component" value="Unassembled WGS sequence"/>
</dbReference>
<reference evidence="3 4" key="1">
    <citation type="submission" date="2017-10" db="EMBL/GenBank/DDBJ databases">
        <title>Sequencing the genomes of 1000 actinobacteria strains.</title>
        <authorList>
            <person name="Klenk H.-P."/>
        </authorList>
    </citation>
    <scope>NUCLEOTIDE SEQUENCE [LARGE SCALE GENOMIC DNA]</scope>
    <source>
        <strain evidence="3 4">DSM 21574</strain>
    </source>
</reference>
<keyword evidence="2" id="KW-0732">Signal</keyword>
<keyword evidence="4" id="KW-1185">Reference proteome</keyword>
<organism evidence="3 4">
    <name type="scientific">Flavimobilis soli</name>
    <dbReference type="NCBI Taxonomy" id="442709"/>
    <lineage>
        <taxon>Bacteria</taxon>
        <taxon>Bacillati</taxon>
        <taxon>Actinomycetota</taxon>
        <taxon>Actinomycetes</taxon>
        <taxon>Micrococcales</taxon>
        <taxon>Jonesiaceae</taxon>
        <taxon>Flavimobilis</taxon>
    </lineage>
</organism>
<proteinExistence type="predicted"/>
<feature type="region of interest" description="Disordered" evidence="1">
    <location>
        <begin position="31"/>
        <end position="50"/>
    </location>
</feature>
<dbReference type="OrthoDB" id="3250815at2"/>
<name>A0A2A9EER7_9MICO</name>
<comment type="caution">
    <text evidence="3">The sequence shown here is derived from an EMBL/GenBank/DDBJ whole genome shotgun (WGS) entry which is preliminary data.</text>
</comment>
<evidence type="ECO:0000313" key="4">
    <source>
        <dbReference type="Proteomes" id="UP000221394"/>
    </source>
</evidence>
<dbReference type="PROSITE" id="PS51257">
    <property type="entry name" value="PROKAR_LIPOPROTEIN"/>
    <property type="match status" value="1"/>
</dbReference>